<accession>A0A6C0UAT8</accession>
<sequence>MEPVPREKTVHGLRVALVLIGIAITIPAFLTGAELGLSMGLSRAVPVVLAGGAVLCVIGCFVAVIAARTRLTTYAIIEYAFGVMGAKVVNAVIALTVFGWFSVTAAFFGISIQQALRELWDIAFNLDLLIVVGTVLVVATTLFGFRAINRLALVAVPLLFLVLVWLVYLALENTNLAELLQYQETQMPAGRGITAVVGGFIVGAVIMPDFCRHVHNTAHGLLAAVLHFGVAYPLILIMLTLVSVESGQRDFMSMLAALGLGLVGLLVLVFATWTTNTGNLYSNSLVLRTIFPSLSHYWAIIGIGAAGALFAVMGITRYFIDFLVVLGVSIPPVAGIYIADYFVVRRGRYPAAGAPREGAFNWQAFVAWVVATLVGWVAAIDMITITTVPGSDAIVVAFVLYLLMKGTARPDQIGVL</sequence>
<feature type="transmembrane region" description="Helical" evidence="6">
    <location>
        <begin position="385"/>
        <end position="403"/>
    </location>
</feature>
<dbReference type="Pfam" id="PF02133">
    <property type="entry name" value="Transp_cyt_pur"/>
    <property type="match status" value="1"/>
</dbReference>
<evidence type="ECO:0000256" key="1">
    <source>
        <dbReference type="ARBA" id="ARBA00004141"/>
    </source>
</evidence>
<evidence type="ECO:0000256" key="2">
    <source>
        <dbReference type="ARBA" id="ARBA00008974"/>
    </source>
</evidence>
<evidence type="ECO:0000256" key="3">
    <source>
        <dbReference type="ARBA" id="ARBA00022692"/>
    </source>
</evidence>
<keyword evidence="3 6" id="KW-0812">Transmembrane</keyword>
<feature type="transmembrane region" description="Helical" evidence="6">
    <location>
        <begin position="44"/>
        <end position="67"/>
    </location>
</feature>
<dbReference type="GO" id="GO:0005886">
    <property type="term" value="C:plasma membrane"/>
    <property type="evidence" value="ECO:0007669"/>
    <property type="project" value="TreeGrafter"/>
</dbReference>
<dbReference type="Gene3D" id="1.10.4160.10">
    <property type="entry name" value="Hydantoin permease"/>
    <property type="match status" value="1"/>
</dbReference>
<dbReference type="GO" id="GO:0015209">
    <property type="term" value="F:cytosine transmembrane transporter activity"/>
    <property type="evidence" value="ECO:0007669"/>
    <property type="project" value="InterPro"/>
</dbReference>
<feature type="transmembrane region" description="Helical" evidence="6">
    <location>
        <begin position="122"/>
        <end position="144"/>
    </location>
</feature>
<evidence type="ECO:0000313" key="7">
    <source>
        <dbReference type="EMBL" id="QIB67024.1"/>
    </source>
</evidence>
<name>A0A6C0UAT8_9GAMM</name>
<evidence type="ECO:0000256" key="6">
    <source>
        <dbReference type="SAM" id="Phobius"/>
    </source>
</evidence>
<dbReference type="EMBL" id="CP048711">
    <property type="protein sequence ID" value="QIB67024.1"/>
    <property type="molecule type" value="Genomic_DNA"/>
</dbReference>
<comment type="subcellular location">
    <subcellularLocation>
        <location evidence="1">Membrane</location>
        <topology evidence="1">Multi-pass membrane protein</topology>
    </subcellularLocation>
</comment>
<feature type="transmembrane region" description="Helical" evidence="6">
    <location>
        <begin position="294"/>
        <end position="312"/>
    </location>
</feature>
<evidence type="ECO:0008006" key="9">
    <source>
        <dbReference type="Google" id="ProtNLM"/>
    </source>
</evidence>
<feature type="transmembrane region" description="Helical" evidence="6">
    <location>
        <begin position="88"/>
        <end position="110"/>
    </location>
</feature>
<dbReference type="PANTHER" id="PTHR30569">
    <property type="entry name" value="CYTOSINE TRANSPORTER CODB"/>
    <property type="match status" value="1"/>
</dbReference>
<dbReference type="InterPro" id="IPR001248">
    <property type="entry name" value="Pur-cyt_permease"/>
</dbReference>
<keyword evidence="8" id="KW-1185">Reference proteome</keyword>
<comment type="similarity">
    <text evidence="2">Belongs to the purine-cytosine permease (2.A.39) family.</text>
</comment>
<feature type="transmembrane region" description="Helical" evidence="6">
    <location>
        <begin position="254"/>
        <end position="273"/>
    </location>
</feature>
<feature type="transmembrane region" description="Helical" evidence="6">
    <location>
        <begin position="318"/>
        <end position="339"/>
    </location>
</feature>
<dbReference type="PANTHER" id="PTHR30569:SF0">
    <property type="entry name" value="CYTOSINE PERMEASE"/>
    <property type="match status" value="1"/>
</dbReference>
<dbReference type="KEGG" id="kim:G3T16_18125"/>
<protein>
    <recommendedName>
        <fullName evidence="9">Cytosine permease</fullName>
    </recommendedName>
</protein>
<feature type="transmembrane region" description="Helical" evidence="6">
    <location>
        <begin position="151"/>
        <end position="171"/>
    </location>
</feature>
<keyword evidence="5 6" id="KW-0472">Membrane</keyword>
<dbReference type="Proteomes" id="UP000477680">
    <property type="component" value="Chromosome"/>
</dbReference>
<reference evidence="7 8" key="1">
    <citation type="submission" date="2020-02" db="EMBL/GenBank/DDBJ databases">
        <title>Genome sequencing for Kineobactrum sp. M2.</title>
        <authorList>
            <person name="Park S.-J."/>
        </authorList>
    </citation>
    <scope>NUCLEOTIDE SEQUENCE [LARGE SCALE GENOMIC DNA]</scope>
    <source>
        <strain evidence="7 8">M2</strain>
    </source>
</reference>
<organism evidence="7 8">
    <name type="scientific">Kineobactrum salinum</name>
    <dbReference type="NCBI Taxonomy" id="2708301"/>
    <lineage>
        <taxon>Bacteria</taxon>
        <taxon>Pseudomonadati</taxon>
        <taxon>Pseudomonadota</taxon>
        <taxon>Gammaproteobacteria</taxon>
        <taxon>Cellvibrionales</taxon>
        <taxon>Halieaceae</taxon>
        <taxon>Kineobactrum</taxon>
    </lineage>
</organism>
<proteinExistence type="inferred from homology"/>
<dbReference type="AlphaFoldDB" id="A0A6C0UAT8"/>
<evidence type="ECO:0000256" key="5">
    <source>
        <dbReference type="ARBA" id="ARBA00023136"/>
    </source>
</evidence>
<feature type="transmembrane region" description="Helical" evidence="6">
    <location>
        <begin position="360"/>
        <end position="379"/>
    </location>
</feature>
<gene>
    <name evidence="7" type="ORF">G3T16_18125</name>
</gene>
<evidence type="ECO:0000313" key="8">
    <source>
        <dbReference type="Proteomes" id="UP000477680"/>
    </source>
</evidence>
<evidence type="ECO:0000256" key="4">
    <source>
        <dbReference type="ARBA" id="ARBA00022989"/>
    </source>
</evidence>
<dbReference type="RefSeq" id="WP_163496452.1">
    <property type="nucleotide sequence ID" value="NZ_CP048711.1"/>
</dbReference>
<feature type="transmembrane region" description="Helical" evidence="6">
    <location>
        <begin position="220"/>
        <end position="242"/>
    </location>
</feature>
<dbReference type="InterPro" id="IPR030191">
    <property type="entry name" value="CodB"/>
</dbReference>
<keyword evidence="4 6" id="KW-1133">Transmembrane helix</keyword>
<feature type="transmembrane region" description="Helical" evidence="6">
    <location>
        <begin position="191"/>
        <end position="208"/>
    </location>
</feature>
<feature type="transmembrane region" description="Helical" evidence="6">
    <location>
        <begin position="12"/>
        <end position="32"/>
    </location>
</feature>